<dbReference type="InterPro" id="IPR040127">
    <property type="entry name" value="BMERB"/>
</dbReference>
<organism evidence="2 3">
    <name type="scientific">Neogobius melanostomus</name>
    <name type="common">round goby</name>
    <dbReference type="NCBI Taxonomy" id="47308"/>
    <lineage>
        <taxon>Eukaryota</taxon>
        <taxon>Metazoa</taxon>
        <taxon>Chordata</taxon>
        <taxon>Craniata</taxon>
        <taxon>Vertebrata</taxon>
        <taxon>Euteleostomi</taxon>
        <taxon>Actinopterygii</taxon>
        <taxon>Neopterygii</taxon>
        <taxon>Teleostei</taxon>
        <taxon>Neoteleostei</taxon>
        <taxon>Acanthomorphata</taxon>
        <taxon>Gobiaria</taxon>
        <taxon>Gobiiformes</taxon>
        <taxon>Gobioidei</taxon>
        <taxon>Gobiidae</taxon>
        <taxon>Benthophilinae</taxon>
        <taxon>Neogobiini</taxon>
        <taxon>Neogobius</taxon>
    </lineage>
</organism>
<keyword evidence="3" id="KW-1185">Reference proteome</keyword>
<accession>A0A8C6WN94</accession>
<reference evidence="2" key="1">
    <citation type="submission" date="2025-08" db="UniProtKB">
        <authorList>
            <consortium name="Ensembl"/>
        </authorList>
    </citation>
    <scope>IDENTIFICATION</scope>
</reference>
<evidence type="ECO:0000259" key="1">
    <source>
        <dbReference type="PROSITE" id="PS51848"/>
    </source>
</evidence>
<evidence type="ECO:0000313" key="2">
    <source>
        <dbReference type="Ensembl" id="ENSNMLP00000019420.1"/>
    </source>
</evidence>
<proteinExistence type="predicted"/>
<name>A0A8C6WN94_9GOBI</name>
<dbReference type="Proteomes" id="UP000694523">
    <property type="component" value="Unplaced"/>
</dbReference>
<dbReference type="Pfam" id="PF12130">
    <property type="entry name" value="bMERB_dom"/>
    <property type="match status" value="1"/>
</dbReference>
<protein>
    <submittedName>
        <fullName evidence="2">Zgc:171844</fullName>
    </submittedName>
</protein>
<feature type="domain" description="BMERB" evidence="1">
    <location>
        <begin position="1"/>
        <end position="150"/>
    </location>
</feature>
<dbReference type="PROSITE" id="PS51848">
    <property type="entry name" value="BMERB"/>
    <property type="match status" value="1"/>
</dbReference>
<evidence type="ECO:0000313" key="3">
    <source>
        <dbReference type="Proteomes" id="UP000694523"/>
    </source>
</evidence>
<dbReference type="SMART" id="SM01203">
    <property type="entry name" value="DUF3585"/>
    <property type="match status" value="1"/>
</dbReference>
<sequence>MYFHSRNIVTEKKLKISKSILKIIFGYYFQHKWSLVYKDVVSMADSSITVEDIDVELFKIERIRDVLVRRESELRYMMDDIQLCKEITRLKKELQMIVSIPETEKSKEHRLREEELMQQIHKLVETRDFLVEDAEFERLRYNYIVPVLQKTNSTVNTAAQKQTNKPTLIYVSYWVFEKVMNVAVNGCFCMLVHK</sequence>
<dbReference type="PANTHER" id="PTHR22704">
    <property type="entry name" value="BMERB DOMAIN-CONTAINING PROTEIN 1-RELATED"/>
    <property type="match status" value="1"/>
</dbReference>
<reference evidence="2" key="2">
    <citation type="submission" date="2025-09" db="UniProtKB">
        <authorList>
            <consortium name="Ensembl"/>
        </authorList>
    </citation>
    <scope>IDENTIFICATION</scope>
</reference>
<dbReference type="InterPro" id="IPR022735">
    <property type="entry name" value="bMERB_dom"/>
</dbReference>
<dbReference type="Ensembl" id="ENSNMLT00000021826.1">
    <property type="protein sequence ID" value="ENSNMLP00000019420.1"/>
    <property type="gene ID" value="ENSNMLG00000012716.1"/>
</dbReference>
<dbReference type="AlphaFoldDB" id="A0A8C6WN94"/>